<name>A0A3P9MGV9_ORYLA</name>
<evidence type="ECO:0000313" key="1">
    <source>
        <dbReference type="Ensembl" id="ENSORLP00020032248.1"/>
    </source>
</evidence>
<reference evidence="1" key="3">
    <citation type="submission" date="2025-08" db="UniProtKB">
        <authorList>
            <consortium name="Ensembl"/>
        </authorList>
    </citation>
    <scope>IDENTIFICATION</scope>
    <source>
        <strain evidence="1">HNI</strain>
    </source>
</reference>
<evidence type="ECO:0000313" key="2">
    <source>
        <dbReference type="Proteomes" id="UP000265180"/>
    </source>
</evidence>
<accession>A0A3P9MGV9</accession>
<dbReference type="Ensembl" id="ENSORLT00020025000.1">
    <property type="protein sequence ID" value="ENSORLP00020032248.1"/>
    <property type="gene ID" value="ENSORLG00020017693.1"/>
</dbReference>
<proteinExistence type="predicted"/>
<organism evidence="1 2">
    <name type="scientific">Oryzias latipes</name>
    <name type="common">Japanese rice fish</name>
    <name type="synonym">Japanese killifish</name>
    <dbReference type="NCBI Taxonomy" id="8090"/>
    <lineage>
        <taxon>Eukaryota</taxon>
        <taxon>Metazoa</taxon>
        <taxon>Chordata</taxon>
        <taxon>Craniata</taxon>
        <taxon>Vertebrata</taxon>
        <taxon>Euteleostomi</taxon>
        <taxon>Actinopterygii</taxon>
        <taxon>Neopterygii</taxon>
        <taxon>Teleostei</taxon>
        <taxon>Neoteleostei</taxon>
        <taxon>Acanthomorphata</taxon>
        <taxon>Ovalentaria</taxon>
        <taxon>Atherinomorphae</taxon>
        <taxon>Beloniformes</taxon>
        <taxon>Adrianichthyidae</taxon>
        <taxon>Oryziinae</taxon>
        <taxon>Oryzias</taxon>
    </lineage>
</organism>
<sequence length="113" mass="13340">MRRVVSENKARHCSSVTSLSAASTTFFTMALLTGTEWSELTRPSKILSMMLICREHWKKSVNGNRKYRSTDSFHRKDFTYDEKHRCGYKIRVSAGLAKTYFLVCKFFEKFFWM</sequence>
<reference key="1">
    <citation type="journal article" date="2007" name="Nature">
        <title>The medaka draft genome and insights into vertebrate genome evolution.</title>
        <authorList>
            <person name="Kasahara M."/>
            <person name="Naruse K."/>
            <person name="Sasaki S."/>
            <person name="Nakatani Y."/>
            <person name="Qu W."/>
            <person name="Ahsan B."/>
            <person name="Yamada T."/>
            <person name="Nagayasu Y."/>
            <person name="Doi K."/>
            <person name="Kasai Y."/>
            <person name="Jindo T."/>
            <person name="Kobayashi D."/>
            <person name="Shimada A."/>
            <person name="Toyoda A."/>
            <person name="Kuroki Y."/>
            <person name="Fujiyama A."/>
            <person name="Sasaki T."/>
            <person name="Shimizu A."/>
            <person name="Asakawa S."/>
            <person name="Shimizu N."/>
            <person name="Hashimoto S."/>
            <person name="Yang J."/>
            <person name="Lee Y."/>
            <person name="Matsushima K."/>
            <person name="Sugano S."/>
            <person name="Sakaizumi M."/>
            <person name="Narita T."/>
            <person name="Ohishi K."/>
            <person name="Haga S."/>
            <person name="Ohta F."/>
            <person name="Nomoto H."/>
            <person name="Nogata K."/>
            <person name="Morishita T."/>
            <person name="Endo T."/>
            <person name="Shin-I T."/>
            <person name="Takeda H."/>
            <person name="Morishita S."/>
            <person name="Kohara Y."/>
        </authorList>
    </citation>
    <scope>NUCLEOTIDE SEQUENCE [LARGE SCALE GENOMIC DNA]</scope>
    <source>
        <strain>Hd-rR</strain>
    </source>
</reference>
<dbReference type="AlphaFoldDB" id="A0A3P9MGV9"/>
<dbReference type="Proteomes" id="UP000265180">
    <property type="component" value="Chromosome 1"/>
</dbReference>
<protein>
    <submittedName>
        <fullName evidence="1">Uncharacterized protein</fullName>
    </submittedName>
</protein>
<reference evidence="1 2" key="2">
    <citation type="submission" date="2017-04" db="EMBL/GenBank/DDBJ databases">
        <title>CpG methylation of centromeres and impact of large insertions on vertebrate speciation.</title>
        <authorList>
            <person name="Ichikawa K."/>
            <person name="Yoshimura J."/>
            <person name="Morishita S."/>
        </authorList>
    </citation>
    <scope>NUCLEOTIDE SEQUENCE</scope>
    <source>
        <strain evidence="1 2">HNI</strain>
    </source>
</reference>
<reference evidence="1" key="4">
    <citation type="submission" date="2025-09" db="UniProtKB">
        <authorList>
            <consortium name="Ensembl"/>
        </authorList>
    </citation>
    <scope>IDENTIFICATION</scope>
    <source>
        <strain evidence="1">HNI</strain>
    </source>
</reference>